<comment type="catalytic activity">
    <reaction evidence="1">
        <text>Release of an N-terminal tripeptide from a polypeptide.</text>
        <dbReference type="EC" id="3.4.14.10"/>
    </reaction>
</comment>
<evidence type="ECO:0000256" key="8">
    <source>
        <dbReference type="ARBA" id="ARBA00022825"/>
    </source>
</evidence>
<dbReference type="InterPro" id="IPR015500">
    <property type="entry name" value="Peptidase_S8_subtilisin-rel"/>
</dbReference>
<feature type="compositionally biased region" description="Basic and acidic residues" evidence="11">
    <location>
        <begin position="1195"/>
        <end position="1212"/>
    </location>
</feature>
<proteinExistence type="inferred from homology"/>
<dbReference type="InterPro" id="IPR022229">
    <property type="entry name" value="TPPII_Ig-like-2"/>
</dbReference>
<feature type="compositionally biased region" description="Acidic residues" evidence="11">
    <location>
        <begin position="1213"/>
        <end position="1224"/>
    </location>
</feature>
<dbReference type="GO" id="GO:0004177">
    <property type="term" value="F:aminopeptidase activity"/>
    <property type="evidence" value="ECO:0007669"/>
    <property type="project" value="UniProtKB-KW"/>
</dbReference>
<dbReference type="EC" id="3.4.14.10" evidence="3"/>
<dbReference type="InterPro" id="IPR000209">
    <property type="entry name" value="Peptidase_S8/S53_dom"/>
</dbReference>
<evidence type="ECO:0000259" key="15">
    <source>
        <dbReference type="Pfam" id="PF21223"/>
    </source>
</evidence>
<dbReference type="InterPro" id="IPR036852">
    <property type="entry name" value="Peptidase_S8/S53_dom_sf"/>
</dbReference>
<evidence type="ECO:0000256" key="3">
    <source>
        <dbReference type="ARBA" id="ARBA00012462"/>
    </source>
</evidence>
<dbReference type="OrthoDB" id="10256524at2759"/>
<dbReference type="GO" id="GO:0004252">
    <property type="term" value="F:serine-type endopeptidase activity"/>
    <property type="evidence" value="ECO:0007669"/>
    <property type="project" value="UniProtKB-UniRule"/>
</dbReference>
<organism evidence="16 17">
    <name type="scientific">Bursaphelenchus okinawaensis</name>
    <dbReference type="NCBI Taxonomy" id="465554"/>
    <lineage>
        <taxon>Eukaryota</taxon>
        <taxon>Metazoa</taxon>
        <taxon>Ecdysozoa</taxon>
        <taxon>Nematoda</taxon>
        <taxon>Chromadorea</taxon>
        <taxon>Rhabditida</taxon>
        <taxon>Tylenchina</taxon>
        <taxon>Tylenchomorpha</taxon>
        <taxon>Aphelenchoidea</taxon>
        <taxon>Aphelenchoididae</taxon>
        <taxon>Bursaphelenchus</taxon>
    </lineage>
</organism>
<evidence type="ECO:0000259" key="12">
    <source>
        <dbReference type="Pfam" id="PF00082"/>
    </source>
</evidence>
<dbReference type="Gene3D" id="1.25.40.710">
    <property type="match status" value="2"/>
</dbReference>
<keyword evidence="7 10" id="KW-0378">Hydrolase</keyword>
<gene>
    <name evidence="16" type="ORF">BOKJ2_LOCUS143</name>
</gene>
<dbReference type="Pfam" id="PF00082">
    <property type="entry name" value="Peptidase_S8"/>
    <property type="match status" value="1"/>
</dbReference>
<dbReference type="PANTHER" id="PTHR43806">
    <property type="entry name" value="PEPTIDASE S8"/>
    <property type="match status" value="1"/>
</dbReference>
<evidence type="ECO:0000259" key="14">
    <source>
        <dbReference type="Pfam" id="PF12583"/>
    </source>
</evidence>
<dbReference type="Pfam" id="PF12583">
    <property type="entry name" value="TPPII_C"/>
    <property type="match status" value="1"/>
</dbReference>
<feature type="region of interest" description="Disordered" evidence="11">
    <location>
        <begin position="1195"/>
        <end position="1264"/>
    </location>
</feature>
<evidence type="ECO:0000256" key="4">
    <source>
        <dbReference type="ARBA" id="ARBA00020244"/>
    </source>
</evidence>
<sequence>MVEDQFPSHQLIPKDIVKQPEFLAKHPEFDGRGTVIAILDMGVDLAAPGLQTTSTGLPKIIDAVNFTGAGDVITTEIRKPNENGEIIGLTGRKLKVLSTWKNPSNEYRLGLKRLFELYPQELQCRIKESRRDRNVTQEHAPLISDNLKKLNDHIISVGQTSKNLTDKWKRKDLEFQLEYPRSFVNKMDSGPVLDCIVWHDGDKWVACLDNTFNGNLSECTVMTDFKTSRQWGYITPEDSLTYCLAIRNNGNLLEITTPSGSHGTHCAHIAAAYYPDQPECSGLAPGAQIVSIVIGDHRNKGRSLGQSVSRAINYCAEIGVDLVNFSYGSAHSKVYPTGTLLSYLNKLVNDYGIPFFASAGNEGPALSSVTDPAAQTSAIFSVGAVLPEEAAEVLYGTMEKRQTHMLHFSSRGPTSDGGLGLNFSAPGAAYAGMPSYSLNAAELKNGTSMAAPNAAGCAACLLTAAKAHNIKMSPLKLKLALENSAKIPENSEKLTKLDYGHGILDLEAAYDVLQKLHLPAELSAFTITVGHVSMGGSDQEKRGIYIRDPYQLKNNFDYKVWVEPYFKNSQVENTTKINFQRHVRLESTVPYLKHAKNILLTNNCSCFQVRVDPKNLEAGKVHYSEILAYEVDPKTKLTSTAGPIFRVPVTVIKPIELDEGSNLMKTNMNLTAGQPERLFIKCPPHSTEVNVKVRSTDPFSTTKVYLNFAQKVAAQDDYTLYTLEPKAELKVTKWAGPRGSLEFCAVLDWSNFDTEATIDVEFEFLGYYGNLGDMYTASAVGELSLYNDICPLTFSPTVSYNWVKRHELPKNFEIEPLDERVYFMDNVKMYGLYLTYKVTVDACATHRFALPGVADHYYGNEIECLSLQLFDHQRFIQPTSGKEYQNLDKGDYRLVVQMRHKDTTFLEKFTAVALEIKSKIKPVNLSLYSSYSDAQRRRNSSPTVSIRPGQSKKLWYNGMITESLPNWVKAGDCLVGNMSLRPQDLGQTVYMHISSFPKANMNKTGRIVELKGKKEEEKTAEDKFKEAMRDFQITQMKETKDEKIATSLYQQLIKQYPENVKVLSARLSLLYNEKTRNVKEIYEMSQKIIEFVGVDVVLQHSGNRNQKDIDMIDNKNSINEKRQQLEEAYRILADTLLDDYLAKNVDNIPSAFKNQFKLTFDNGYLEKTEQLEGSWLGWTRKHLSQGCLKETVAEVKEETEIKEEKEEGKEEKEVDSDAQSENEAEADKEGNSSGEEESADEGIEMRPLKPSTSSISSQEDLLSESRITTKDSGVELCELSQGSSTVSLAIVEPSKNQVIAEKGDINHVVVGDLVDEKSSNSELKVTLELIGQVMTEFGRISHMTTNEVRILKVKQFLCHGLKGLALKKLIKVTNQKEAVGVWKVMFELADQLGWTLISERYRDFYLSRYCIPNRAF</sequence>
<keyword evidence="17" id="KW-1185">Reference proteome</keyword>
<evidence type="ECO:0000313" key="17">
    <source>
        <dbReference type="Proteomes" id="UP000614601"/>
    </source>
</evidence>
<dbReference type="PROSITE" id="PS51892">
    <property type="entry name" value="SUBTILASE"/>
    <property type="match status" value="1"/>
</dbReference>
<evidence type="ECO:0000256" key="10">
    <source>
        <dbReference type="PROSITE-ProRule" id="PRU01240"/>
    </source>
</evidence>
<dbReference type="EMBL" id="CAJFCW020000001">
    <property type="protein sequence ID" value="CAG9077522.1"/>
    <property type="molecule type" value="Genomic_DNA"/>
</dbReference>
<comment type="similarity">
    <text evidence="2 10">Belongs to the peptidase S8 family.</text>
</comment>
<keyword evidence="6 10" id="KW-0645">Protease</keyword>
<feature type="compositionally biased region" description="Polar residues" evidence="11">
    <location>
        <begin position="1250"/>
        <end position="1260"/>
    </location>
</feature>
<evidence type="ECO:0000256" key="7">
    <source>
        <dbReference type="ARBA" id="ARBA00022801"/>
    </source>
</evidence>
<protein>
    <recommendedName>
        <fullName evidence="4">Tripeptidyl-peptidase 2</fullName>
        <ecNumber evidence="3">3.4.14.10</ecNumber>
    </recommendedName>
    <alternativeName>
        <fullName evidence="9">Tripeptidyl aminopeptidase</fullName>
    </alternativeName>
</protein>
<evidence type="ECO:0000256" key="11">
    <source>
        <dbReference type="SAM" id="MobiDB-lite"/>
    </source>
</evidence>
<name>A0A811JQA5_9BILA</name>
<evidence type="ECO:0000256" key="1">
    <source>
        <dbReference type="ARBA" id="ARBA00001910"/>
    </source>
</evidence>
<feature type="domain" description="Tripeptidyl peptidase II second Ig-like" evidence="13">
    <location>
        <begin position="792"/>
        <end position="966"/>
    </location>
</feature>
<feature type="domain" description="Peptidase S8/S53" evidence="12">
    <location>
        <begin position="31"/>
        <end position="502"/>
    </location>
</feature>
<feature type="domain" description="Tripeptidyl peptidase II C-terminal" evidence="14">
    <location>
        <begin position="1012"/>
        <end position="1076"/>
    </location>
</feature>
<dbReference type="Gene3D" id="2.20.25.690">
    <property type="match status" value="1"/>
</dbReference>
<keyword evidence="8 10" id="KW-0720">Serine protease</keyword>
<dbReference type="Gene3D" id="2.60.40.3170">
    <property type="match status" value="1"/>
</dbReference>
<dbReference type="InterPro" id="IPR022232">
    <property type="entry name" value="TPPII_C_art"/>
</dbReference>
<evidence type="ECO:0000256" key="9">
    <source>
        <dbReference type="ARBA" id="ARBA00032232"/>
    </source>
</evidence>
<feature type="domain" description="Tripeptidyl-peptidase II first Ig-like" evidence="15">
    <location>
        <begin position="538"/>
        <end position="652"/>
    </location>
</feature>
<feature type="active site" description="Charge relay system" evidence="10">
    <location>
        <position position="448"/>
    </location>
</feature>
<evidence type="ECO:0000313" key="16">
    <source>
        <dbReference type="EMBL" id="CAD5205459.1"/>
    </source>
</evidence>
<dbReference type="InterPro" id="IPR046940">
    <property type="entry name" value="TPPII_Ig-like_sf"/>
</dbReference>
<dbReference type="PANTHER" id="PTHR43806:SF14">
    <property type="entry name" value="TRIPEPTIDYL-PEPTIDASE 2"/>
    <property type="match status" value="1"/>
</dbReference>
<reference evidence="16" key="1">
    <citation type="submission" date="2020-09" db="EMBL/GenBank/DDBJ databases">
        <authorList>
            <person name="Kikuchi T."/>
        </authorList>
    </citation>
    <scope>NUCLEOTIDE SEQUENCE</scope>
    <source>
        <strain evidence="16">SH1</strain>
    </source>
</reference>
<feature type="active site" description="Charge relay system" evidence="10">
    <location>
        <position position="262"/>
    </location>
</feature>
<accession>A0A811JQA5</accession>
<dbReference type="Proteomes" id="UP000783686">
    <property type="component" value="Unassembled WGS sequence"/>
</dbReference>
<evidence type="ECO:0000256" key="5">
    <source>
        <dbReference type="ARBA" id="ARBA00022438"/>
    </source>
</evidence>
<dbReference type="InterPro" id="IPR023828">
    <property type="entry name" value="Peptidase_S8_Ser-AS"/>
</dbReference>
<dbReference type="Proteomes" id="UP000614601">
    <property type="component" value="Unassembled WGS sequence"/>
</dbReference>
<dbReference type="Pfam" id="PF21223">
    <property type="entry name" value="TPPII_Ig-like-1"/>
    <property type="match status" value="1"/>
</dbReference>
<dbReference type="Pfam" id="PF12580">
    <property type="entry name" value="TPPII"/>
    <property type="match status" value="1"/>
</dbReference>
<dbReference type="InterPro" id="IPR048383">
    <property type="entry name" value="TPPII_Ig-like-1"/>
</dbReference>
<dbReference type="PRINTS" id="PR00723">
    <property type="entry name" value="SUBTILISIN"/>
</dbReference>
<evidence type="ECO:0000256" key="2">
    <source>
        <dbReference type="ARBA" id="ARBA00011073"/>
    </source>
</evidence>
<comment type="caution">
    <text evidence="16">The sequence shown here is derived from an EMBL/GenBank/DDBJ whole genome shotgun (WGS) entry which is preliminary data.</text>
</comment>
<evidence type="ECO:0000259" key="13">
    <source>
        <dbReference type="Pfam" id="PF12580"/>
    </source>
</evidence>
<dbReference type="SUPFAM" id="SSF52743">
    <property type="entry name" value="Subtilisin-like"/>
    <property type="match status" value="1"/>
</dbReference>
<dbReference type="Gene3D" id="3.40.50.200">
    <property type="entry name" value="Peptidase S8/S53 domain"/>
    <property type="match status" value="1"/>
</dbReference>
<dbReference type="GO" id="GO:0008240">
    <property type="term" value="F:tripeptidyl-peptidase activity"/>
    <property type="evidence" value="ECO:0007669"/>
    <property type="project" value="UniProtKB-EC"/>
</dbReference>
<dbReference type="EMBL" id="CAJFDH010000001">
    <property type="protein sequence ID" value="CAD5205459.1"/>
    <property type="molecule type" value="Genomic_DNA"/>
</dbReference>
<dbReference type="InterPro" id="IPR050131">
    <property type="entry name" value="Peptidase_S8_subtilisin-like"/>
</dbReference>
<dbReference type="GO" id="GO:0006508">
    <property type="term" value="P:proteolysis"/>
    <property type="evidence" value="ECO:0007669"/>
    <property type="project" value="UniProtKB-KW"/>
</dbReference>
<feature type="active site" description="Charge relay system" evidence="10">
    <location>
        <position position="40"/>
    </location>
</feature>
<evidence type="ECO:0000256" key="6">
    <source>
        <dbReference type="ARBA" id="ARBA00022670"/>
    </source>
</evidence>
<dbReference type="PROSITE" id="PS00138">
    <property type="entry name" value="SUBTILASE_SER"/>
    <property type="match status" value="1"/>
</dbReference>
<dbReference type="GO" id="GO:0005829">
    <property type="term" value="C:cytosol"/>
    <property type="evidence" value="ECO:0007669"/>
    <property type="project" value="TreeGrafter"/>
</dbReference>
<keyword evidence="5" id="KW-0031">Aminopeptidase</keyword>
<dbReference type="InterPro" id="IPR046939">
    <property type="entry name" value="TPPII_C_sf"/>
</dbReference>